<dbReference type="SUPFAM" id="SSF51735">
    <property type="entry name" value="NAD(P)-binding Rossmann-fold domains"/>
    <property type="match status" value="1"/>
</dbReference>
<evidence type="ECO:0000256" key="2">
    <source>
        <dbReference type="ARBA" id="ARBA00022857"/>
    </source>
</evidence>
<dbReference type="EMBL" id="PUHW01000273">
    <property type="protein sequence ID" value="KAG0687359.1"/>
    <property type="molecule type" value="Genomic_DNA"/>
</dbReference>
<dbReference type="Proteomes" id="UP000697127">
    <property type="component" value="Unassembled WGS sequence"/>
</dbReference>
<evidence type="ECO:0000256" key="1">
    <source>
        <dbReference type="ARBA" id="ARBA00006484"/>
    </source>
</evidence>
<dbReference type="AlphaFoldDB" id="A0A9P6WIE6"/>
<evidence type="ECO:0000313" key="5">
    <source>
        <dbReference type="Proteomes" id="UP000697127"/>
    </source>
</evidence>
<keyword evidence="2" id="KW-0521">NADP</keyword>
<dbReference type="PANTHER" id="PTHR43008">
    <property type="entry name" value="BENZIL REDUCTASE"/>
    <property type="match status" value="1"/>
</dbReference>
<keyword evidence="5" id="KW-1185">Reference proteome</keyword>
<dbReference type="GO" id="GO:0016616">
    <property type="term" value="F:oxidoreductase activity, acting on the CH-OH group of donors, NAD or NADP as acceptor"/>
    <property type="evidence" value="ECO:0007669"/>
    <property type="project" value="UniProtKB-ARBA"/>
</dbReference>
<dbReference type="GO" id="GO:0050664">
    <property type="term" value="F:oxidoreductase activity, acting on NAD(P)H, oxygen as acceptor"/>
    <property type="evidence" value="ECO:0007669"/>
    <property type="project" value="TreeGrafter"/>
</dbReference>
<dbReference type="Pfam" id="PF00106">
    <property type="entry name" value="adh_short"/>
    <property type="match status" value="1"/>
</dbReference>
<comment type="caution">
    <text evidence="4">The sequence shown here is derived from an EMBL/GenBank/DDBJ whole genome shotgun (WGS) entry which is preliminary data.</text>
</comment>
<name>A0A9P6WIE6_9ASCO</name>
<organism evidence="4 5">
    <name type="scientific">Pichia californica</name>
    <dbReference type="NCBI Taxonomy" id="460514"/>
    <lineage>
        <taxon>Eukaryota</taxon>
        <taxon>Fungi</taxon>
        <taxon>Dikarya</taxon>
        <taxon>Ascomycota</taxon>
        <taxon>Saccharomycotina</taxon>
        <taxon>Pichiomycetes</taxon>
        <taxon>Pichiales</taxon>
        <taxon>Pichiaceae</taxon>
        <taxon>Pichia</taxon>
    </lineage>
</organism>
<dbReference type="Gene3D" id="3.40.50.720">
    <property type="entry name" value="NAD(P)-binding Rossmann-like Domain"/>
    <property type="match status" value="1"/>
</dbReference>
<evidence type="ECO:0000256" key="3">
    <source>
        <dbReference type="ARBA" id="ARBA00023002"/>
    </source>
</evidence>
<protein>
    <submittedName>
        <fullName evidence="4">Uncharacterized protein</fullName>
    </submittedName>
</protein>
<proteinExistence type="inferred from homology"/>
<accession>A0A9P6WIE6</accession>
<keyword evidence="3" id="KW-0560">Oxidoreductase</keyword>
<sequence length="263" mass="29430">MTGEEHSKTIIVTGASQGLGHCIVRNILNDYSNANVVLIARNHALLTGFYNGLSENDKLRVLIIKGDVTNKDLIISAINQTILKFGKIDGIIFNAGMIEPVGHLNEIDYSIEKMKNLFDLNYFSIVMFINELLIRIDKNQSINFIFVSSGASKRGIDGWLAYGSSKAALNQLCKQIHDEMYPRIKCVSIAPGVVNTDMQREIRENLIGKMESKSHDNFINLYKNGELLDGMVVGKVYSRLIVEGIEPASDICGEYIRWNDSRL</sequence>
<dbReference type="InterPro" id="IPR002347">
    <property type="entry name" value="SDR_fam"/>
</dbReference>
<reference evidence="4" key="1">
    <citation type="submission" date="2020-11" db="EMBL/GenBank/DDBJ databases">
        <title>Kefir isolates.</title>
        <authorList>
            <person name="Marcisauskas S."/>
            <person name="Kim Y."/>
            <person name="Blasche S."/>
        </authorList>
    </citation>
    <scope>NUCLEOTIDE SEQUENCE</scope>
    <source>
        <strain evidence="4">Olga-1</strain>
    </source>
</reference>
<comment type="similarity">
    <text evidence="1">Belongs to the short-chain dehydrogenases/reductases (SDR) family.</text>
</comment>
<gene>
    <name evidence="4" type="ORF">C6P40_002458</name>
</gene>
<dbReference type="InterPro" id="IPR036291">
    <property type="entry name" value="NAD(P)-bd_dom_sf"/>
</dbReference>
<dbReference type="PRINTS" id="PR00081">
    <property type="entry name" value="GDHRDH"/>
</dbReference>
<dbReference type="OrthoDB" id="153074at2759"/>
<dbReference type="PROSITE" id="PS00061">
    <property type="entry name" value="ADH_SHORT"/>
    <property type="match status" value="1"/>
</dbReference>
<evidence type="ECO:0000313" key="4">
    <source>
        <dbReference type="EMBL" id="KAG0687359.1"/>
    </source>
</evidence>
<dbReference type="InterPro" id="IPR020904">
    <property type="entry name" value="Sc_DH/Rdtase_CS"/>
</dbReference>
<dbReference type="PANTHER" id="PTHR43008:SF8">
    <property type="entry name" value="BENZIL REDUCTASE ((S)-BENZOIN FORMING) IRC24"/>
    <property type="match status" value="1"/>
</dbReference>